<proteinExistence type="predicted"/>
<dbReference type="OrthoDB" id="679404at2759"/>
<reference evidence="3 4" key="1">
    <citation type="submission" date="2019-08" db="EMBL/GenBank/DDBJ databases">
        <title>Draft genome sequences of two oriental melons (Cucumis melo L. var makuwa).</title>
        <authorList>
            <person name="Kwon S.-Y."/>
        </authorList>
    </citation>
    <scope>NUCLEOTIDE SEQUENCE [LARGE SCALE GENOMIC DNA]</scope>
    <source>
        <strain evidence="4">cv. SW 3</strain>
        <tissue evidence="3">Leaf</tissue>
    </source>
</reference>
<evidence type="ECO:0000256" key="1">
    <source>
        <dbReference type="SAM" id="MobiDB-lite"/>
    </source>
</evidence>
<dbReference type="Proteomes" id="UP000321393">
    <property type="component" value="Unassembled WGS sequence"/>
</dbReference>
<dbReference type="PANTHER" id="PTHR11439">
    <property type="entry name" value="GAG-POL-RELATED RETROTRANSPOSON"/>
    <property type="match status" value="1"/>
</dbReference>
<name>A0A5A7SLM0_CUCMM</name>
<sequence>MHPKVLRMHMTAGQRPMTRPTSTSWPKRKGGKGKGPTVAAESKGKAKVAIKGKCFHYNVDKHWKRNCPKYHAKKKEKKGATNHVCSSLQETSSFEQLEEDEMTLKVGTGDVISARAMGDAKFDHINLDRIGRLVMNGLLNELEDDSLTPCESCLEGKMTKRPFTGKDDYSRYGYLYLMEHKSEALEKFKQYKAEVENLLSKKIKILRSDQSGEYMDLRFQDYMIEHGIQFQLSAPVETAIHILNNVPSKSVSETPFELWRGRKPSLSYFRIWVVQHTFGPSSRVDETTTSGQSHPSQSLRMPRRSGRIVSQPNRYLGLTETQVVIPDDGCKWIYKRKRDSAGKVQTFKARLVAKGYTQREGVDYKETFSPVAMLKSIRIFLSIATFYDYEIWQMDVNNAFLNGNLEESIFMSQPEGFITQGQEQKVCKLNRSIYGLKQASRSWNIRFDTAIKSYVFDQNVDEPCVYKKINKEKVAFLVLYVDDILLIGNDVGYLTDVKAWLAAQFQMNDLGEAQYNSKKGLLPFRHGVHLSKEQCPKTPQEVEDMRRIPYASSVGSLMYVMLYTRPDICYGVGIVRYTDSDFPTDKDSKKSTSGSVFTLNGGAVVWRNIKQGCIADSTMEAEYVATYEAAKEAVWLRKFLHDLKVVPNMNLPISLYCDNSGTVANSKEPRSHKRGKHIKRKYQLIREIVQRGDVIVTKIASEHNIVDPFTKTLTTKVFEGHLESLGLRDMHIR</sequence>
<dbReference type="Pfam" id="PF07727">
    <property type="entry name" value="RVT_2"/>
    <property type="match status" value="1"/>
</dbReference>
<feature type="region of interest" description="Disordered" evidence="1">
    <location>
        <begin position="1"/>
        <end position="39"/>
    </location>
</feature>
<dbReference type="Gene3D" id="3.30.420.10">
    <property type="entry name" value="Ribonuclease H-like superfamily/Ribonuclease H"/>
    <property type="match status" value="1"/>
</dbReference>
<feature type="domain" description="Reverse transcriptase Ty1/copia-type" evidence="2">
    <location>
        <begin position="329"/>
        <end position="514"/>
    </location>
</feature>
<comment type="caution">
    <text evidence="3">The sequence shown here is derived from an EMBL/GenBank/DDBJ whole genome shotgun (WGS) entry which is preliminary data.</text>
</comment>
<feature type="region of interest" description="Disordered" evidence="1">
    <location>
        <begin position="281"/>
        <end position="304"/>
    </location>
</feature>
<evidence type="ECO:0000313" key="4">
    <source>
        <dbReference type="Proteomes" id="UP000321393"/>
    </source>
</evidence>
<dbReference type="InterPro" id="IPR012337">
    <property type="entry name" value="RNaseH-like_sf"/>
</dbReference>
<protein>
    <submittedName>
        <fullName evidence="3">Gag/pol protein</fullName>
    </submittedName>
</protein>
<feature type="compositionally biased region" description="Polar residues" evidence="1">
    <location>
        <begin position="287"/>
        <end position="299"/>
    </location>
</feature>
<dbReference type="CDD" id="cd09272">
    <property type="entry name" value="RNase_HI_RT_Ty1"/>
    <property type="match status" value="1"/>
</dbReference>
<dbReference type="InterPro" id="IPR043502">
    <property type="entry name" value="DNA/RNA_pol_sf"/>
</dbReference>
<gene>
    <name evidence="3" type="ORF">E6C27_scaffold581G00280</name>
</gene>
<dbReference type="PANTHER" id="PTHR11439:SF496">
    <property type="entry name" value="RNA-DIRECTED DNA POLYMERASE"/>
    <property type="match status" value="1"/>
</dbReference>
<organism evidence="3 4">
    <name type="scientific">Cucumis melo var. makuwa</name>
    <name type="common">Oriental melon</name>
    <dbReference type="NCBI Taxonomy" id="1194695"/>
    <lineage>
        <taxon>Eukaryota</taxon>
        <taxon>Viridiplantae</taxon>
        <taxon>Streptophyta</taxon>
        <taxon>Embryophyta</taxon>
        <taxon>Tracheophyta</taxon>
        <taxon>Spermatophyta</taxon>
        <taxon>Magnoliopsida</taxon>
        <taxon>eudicotyledons</taxon>
        <taxon>Gunneridae</taxon>
        <taxon>Pentapetalae</taxon>
        <taxon>rosids</taxon>
        <taxon>fabids</taxon>
        <taxon>Cucurbitales</taxon>
        <taxon>Cucurbitaceae</taxon>
        <taxon>Benincaseae</taxon>
        <taxon>Cucumis</taxon>
    </lineage>
</organism>
<dbReference type="InterPro" id="IPR036397">
    <property type="entry name" value="RNaseH_sf"/>
</dbReference>
<dbReference type="SUPFAM" id="SSF53098">
    <property type="entry name" value="Ribonuclease H-like"/>
    <property type="match status" value="1"/>
</dbReference>
<dbReference type="EMBL" id="SSTE01022985">
    <property type="protein sequence ID" value="KAA0026042.1"/>
    <property type="molecule type" value="Genomic_DNA"/>
</dbReference>
<evidence type="ECO:0000259" key="2">
    <source>
        <dbReference type="Pfam" id="PF07727"/>
    </source>
</evidence>
<dbReference type="GO" id="GO:0003676">
    <property type="term" value="F:nucleic acid binding"/>
    <property type="evidence" value="ECO:0007669"/>
    <property type="project" value="InterPro"/>
</dbReference>
<dbReference type="InterPro" id="IPR013103">
    <property type="entry name" value="RVT_2"/>
</dbReference>
<dbReference type="SUPFAM" id="SSF56672">
    <property type="entry name" value="DNA/RNA polymerases"/>
    <property type="match status" value="1"/>
</dbReference>
<evidence type="ECO:0000313" key="3">
    <source>
        <dbReference type="EMBL" id="KAA0026042.1"/>
    </source>
</evidence>
<dbReference type="AlphaFoldDB" id="A0A5A7SLM0"/>
<accession>A0A5A7SLM0</accession>